<dbReference type="RefSeq" id="XP_024664294.1">
    <property type="nucleotide sequence ID" value="XM_024808526.1"/>
</dbReference>
<organism evidence="2 3">
    <name type="scientific">Wickerhamiella sorbophila</name>
    <dbReference type="NCBI Taxonomy" id="45607"/>
    <lineage>
        <taxon>Eukaryota</taxon>
        <taxon>Fungi</taxon>
        <taxon>Dikarya</taxon>
        <taxon>Ascomycota</taxon>
        <taxon>Saccharomycotina</taxon>
        <taxon>Dipodascomycetes</taxon>
        <taxon>Dipodascales</taxon>
        <taxon>Trichomonascaceae</taxon>
        <taxon>Wickerhamiella</taxon>
    </lineage>
</organism>
<keyword evidence="1" id="KW-0175">Coiled coil</keyword>
<dbReference type="GeneID" id="36515717"/>
<comment type="caution">
    <text evidence="2">The sequence shown here is derived from an EMBL/GenBank/DDBJ whole genome shotgun (WGS) entry which is preliminary data.</text>
</comment>
<dbReference type="EMBL" id="NDIQ01000021">
    <property type="protein sequence ID" value="PRT54349.1"/>
    <property type="molecule type" value="Genomic_DNA"/>
</dbReference>
<gene>
    <name evidence="2" type="ORF">B9G98_01969</name>
</gene>
<sequence>MQVSFINNQLKSRGIIAESLSLENVDNSDDILTCIRTRLEEIDSVHDTIEQVRRDIQRAEADNAIKLREIKHMEFQQRQNESLYTRFGFDLEVLEYRKDALLNERKQVKLECQETAIELNALKARCSFELEQAENMEAPIMQVSSRGGFFSVPGPLSLVHQSIRPATATPLESDISESYETREIELNNEICRLYDFIWKQVPEISTIVAQVKYPSIDDLKTVVRSMLDMLEKNHMRPRASNKDSFENVQTQIDKLNEEHDAQQLELNMLQTRSS</sequence>
<feature type="coiled-coil region" evidence="1">
    <location>
        <begin position="238"/>
        <end position="272"/>
    </location>
</feature>
<evidence type="ECO:0000256" key="1">
    <source>
        <dbReference type="SAM" id="Coils"/>
    </source>
</evidence>
<feature type="coiled-coil region" evidence="1">
    <location>
        <begin position="42"/>
        <end position="125"/>
    </location>
</feature>
<name>A0A2T0FHD2_9ASCO</name>
<proteinExistence type="predicted"/>
<dbReference type="AlphaFoldDB" id="A0A2T0FHD2"/>
<protein>
    <submittedName>
        <fullName evidence="2">Uncharacterized protein</fullName>
    </submittedName>
</protein>
<evidence type="ECO:0000313" key="2">
    <source>
        <dbReference type="EMBL" id="PRT54349.1"/>
    </source>
</evidence>
<keyword evidence="3" id="KW-1185">Reference proteome</keyword>
<reference evidence="2 3" key="1">
    <citation type="submission" date="2017-04" db="EMBL/GenBank/DDBJ databases">
        <title>Genome sequencing of [Candida] sorbophila.</title>
        <authorList>
            <person name="Ahn J.O."/>
        </authorList>
    </citation>
    <scope>NUCLEOTIDE SEQUENCE [LARGE SCALE GENOMIC DNA]</scope>
    <source>
        <strain evidence="2 3">DS02</strain>
    </source>
</reference>
<dbReference type="Proteomes" id="UP000238350">
    <property type="component" value="Unassembled WGS sequence"/>
</dbReference>
<accession>A0A2T0FHD2</accession>
<evidence type="ECO:0000313" key="3">
    <source>
        <dbReference type="Proteomes" id="UP000238350"/>
    </source>
</evidence>